<name>A0A424YFU8_9FIRM</name>
<reference evidence="6 7" key="1">
    <citation type="submission" date="2018-08" db="EMBL/GenBank/DDBJ databases">
        <title>The metabolism and importance of syntrophic acetate oxidation coupled to methane or sulfide production in haloalkaline environments.</title>
        <authorList>
            <person name="Timmers P.H.A."/>
            <person name="Vavourakis C.D."/>
            <person name="Sorokin D.Y."/>
            <person name="Sinninghe Damste J.S."/>
            <person name="Muyzer G."/>
            <person name="Stams A.J.M."/>
            <person name="Plugge C.M."/>
        </authorList>
    </citation>
    <scope>NUCLEOTIDE SEQUENCE [LARGE SCALE GENOMIC DNA]</scope>
    <source>
        <strain evidence="6">MSAO_Bac1</strain>
    </source>
</reference>
<evidence type="ECO:0000313" key="7">
    <source>
        <dbReference type="Proteomes" id="UP000285138"/>
    </source>
</evidence>
<gene>
    <name evidence="6" type="primary">sppA</name>
    <name evidence="6" type="ORF">D5R97_03850</name>
</gene>
<dbReference type="AlphaFoldDB" id="A0A424YFU8"/>
<dbReference type="PANTHER" id="PTHR42987">
    <property type="entry name" value="PEPTIDASE S49"/>
    <property type="match status" value="1"/>
</dbReference>
<keyword evidence="2" id="KW-0645">Protease</keyword>
<proteinExistence type="inferred from homology"/>
<comment type="similarity">
    <text evidence="1">Belongs to the peptidase S49 family.</text>
</comment>
<dbReference type="InterPro" id="IPR002142">
    <property type="entry name" value="Peptidase_S49"/>
</dbReference>
<evidence type="ECO:0000256" key="2">
    <source>
        <dbReference type="ARBA" id="ARBA00022670"/>
    </source>
</evidence>
<evidence type="ECO:0000256" key="3">
    <source>
        <dbReference type="ARBA" id="ARBA00022801"/>
    </source>
</evidence>
<keyword evidence="3" id="KW-0378">Hydrolase</keyword>
<dbReference type="NCBIfam" id="TIGR00706">
    <property type="entry name" value="SppA_dom"/>
    <property type="match status" value="1"/>
</dbReference>
<protein>
    <submittedName>
        <fullName evidence="6">Signal peptide peptidase SppA</fullName>
    </submittedName>
</protein>
<evidence type="ECO:0000259" key="5">
    <source>
        <dbReference type="Pfam" id="PF01343"/>
    </source>
</evidence>
<dbReference type="SUPFAM" id="SSF52096">
    <property type="entry name" value="ClpP/crotonase"/>
    <property type="match status" value="1"/>
</dbReference>
<dbReference type="Gene3D" id="6.20.330.10">
    <property type="match status" value="1"/>
</dbReference>
<comment type="caution">
    <text evidence="6">The sequence shown here is derived from an EMBL/GenBank/DDBJ whole genome shotgun (WGS) entry which is preliminary data.</text>
</comment>
<evidence type="ECO:0000256" key="4">
    <source>
        <dbReference type="ARBA" id="ARBA00022825"/>
    </source>
</evidence>
<dbReference type="InterPro" id="IPR029045">
    <property type="entry name" value="ClpP/crotonase-like_dom_sf"/>
</dbReference>
<evidence type="ECO:0000313" key="6">
    <source>
        <dbReference type="EMBL" id="RQD76727.1"/>
    </source>
</evidence>
<dbReference type="GO" id="GO:0008236">
    <property type="term" value="F:serine-type peptidase activity"/>
    <property type="evidence" value="ECO:0007669"/>
    <property type="project" value="UniProtKB-KW"/>
</dbReference>
<dbReference type="Gene3D" id="3.90.226.10">
    <property type="entry name" value="2-enoyl-CoA Hydratase, Chain A, domain 1"/>
    <property type="match status" value="1"/>
</dbReference>
<dbReference type="PANTHER" id="PTHR42987:SF7">
    <property type="entry name" value="SIGNAL PEPTIDE PEPTIDASE SPPA-RELATED"/>
    <property type="match status" value="1"/>
</dbReference>
<dbReference type="InterPro" id="IPR004635">
    <property type="entry name" value="Pept_S49_SppA"/>
</dbReference>
<sequence length="310" mass="34021">MKGKKIFITLVVVVTVLALGIILRDVFLFPEWRDITREEARRGRVGLIYVEGTILAGRGQGGLMGAPGMDPVLKQLQEARLDPQTRAVVLRVNSPGGSAAASQEIHREISKIREEGKPVVVSMADVAASGGYYISVAADKIMANPGTTTGSIGVIMQFANLEELYEKLGVDFETIKSGEYKDMGDPGRSVTPEEREVMQAMADDVFDQFVEAVAQGREMSREEVLEVADGRVFTGRQALDKGLIDDMGDLYDAVDAAARLANLEDPQVKDYTRVSPWSLFWSGGLQEETVPYRLLEGISFYNIIRGVEKQ</sequence>
<dbReference type="EMBL" id="QZAA01000111">
    <property type="protein sequence ID" value="RQD76727.1"/>
    <property type="molecule type" value="Genomic_DNA"/>
</dbReference>
<dbReference type="Pfam" id="PF01343">
    <property type="entry name" value="Peptidase_S49"/>
    <property type="match status" value="1"/>
</dbReference>
<dbReference type="CDD" id="cd07023">
    <property type="entry name" value="S49_Sppa_N_C"/>
    <property type="match status" value="1"/>
</dbReference>
<dbReference type="InterPro" id="IPR047272">
    <property type="entry name" value="S49_SppA_C"/>
</dbReference>
<organism evidence="6 7">
    <name type="scientific">Candidatus Syntrophonatronum acetioxidans</name>
    <dbReference type="NCBI Taxonomy" id="1795816"/>
    <lineage>
        <taxon>Bacteria</taxon>
        <taxon>Bacillati</taxon>
        <taxon>Bacillota</taxon>
        <taxon>Clostridia</taxon>
        <taxon>Eubacteriales</taxon>
        <taxon>Syntrophomonadaceae</taxon>
        <taxon>Candidatus Syntrophonatronum</taxon>
    </lineage>
</organism>
<accession>A0A424YFU8</accession>
<feature type="domain" description="Peptidase S49" evidence="5">
    <location>
        <begin position="112"/>
        <end position="263"/>
    </location>
</feature>
<dbReference type="GO" id="GO:0006508">
    <property type="term" value="P:proteolysis"/>
    <property type="evidence" value="ECO:0007669"/>
    <property type="project" value="UniProtKB-KW"/>
</dbReference>
<dbReference type="Proteomes" id="UP000285138">
    <property type="component" value="Unassembled WGS sequence"/>
</dbReference>
<evidence type="ECO:0000256" key="1">
    <source>
        <dbReference type="ARBA" id="ARBA00008683"/>
    </source>
</evidence>
<keyword evidence="4" id="KW-0720">Serine protease</keyword>